<dbReference type="SUPFAM" id="SSF54523">
    <property type="entry name" value="Pili subunits"/>
    <property type="match status" value="1"/>
</dbReference>
<gene>
    <name evidence="2" type="ORF">AX660_17345</name>
</gene>
<evidence type="ECO:0000256" key="1">
    <source>
        <dbReference type="SAM" id="Phobius"/>
    </source>
</evidence>
<evidence type="ECO:0000313" key="3">
    <source>
        <dbReference type="Proteomes" id="UP000070299"/>
    </source>
</evidence>
<keyword evidence="1" id="KW-1133">Transmembrane helix</keyword>
<dbReference type="Pfam" id="PF07963">
    <property type="entry name" value="N_methyl"/>
    <property type="match status" value="1"/>
</dbReference>
<dbReference type="InterPro" id="IPR012902">
    <property type="entry name" value="N_methyl_site"/>
</dbReference>
<dbReference type="EMBL" id="LSNE01000007">
    <property type="protein sequence ID" value="KXI28150.1"/>
    <property type="molecule type" value="Genomic_DNA"/>
</dbReference>
<name>A0A135ZZ46_9ALTE</name>
<accession>A0A135ZZ46</accession>
<dbReference type="Proteomes" id="UP000070299">
    <property type="component" value="Unassembled WGS sequence"/>
</dbReference>
<dbReference type="InterPro" id="IPR045584">
    <property type="entry name" value="Pilin-like"/>
</dbReference>
<evidence type="ECO:0000313" key="2">
    <source>
        <dbReference type="EMBL" id="KXI28150.1"/>
    </source>
</evidence>
<comment type="caution">
    <text evidence="2">The sequence shown here is derived from an EMBL/GenBank/DDBJ whole genome shotgun (WGS) entry which is preliminary data.</text>
</comment>
<keyword evidence="1" id="KW-0812">Transmembrane</keyword>
<sequence length="133" mass="15413">MFHFNSRLGFTLIELLIVMFIIGLTSSLVLPAMMKQIETTRELSELEKIKNIVSLTKVQSFYAAKQFKVDIDDNQLEISEYIGNEEYQQRRLFVLNHITFMSKDVFLVTNGVVEDVESMILITNRGREMTLSL</sequence>
<protein>
    <submittedName>
        <fullName evidence="2">Uncharacterized protein</fullName>
    </submittedName>
</protein>
<reference evidence="3" key="1">
    <citation type="submission" date="2016-02" db="EMBL/GenBank/DDBJ databases">
        <authorList>
            <person name="Schultz-Johansen M."/>
            <person name="Glaring M.A."/>
            <person name="Bech P.K."/>
            <person name="Stougaard P."/>
        </authorList>
    </citation>
    <scope>NUCLEOTIDE SEQUENCE [LARGE SCALE GENOMIC DNA]</scope>
    <source>
        <strain evidence="3">S66</strain>
    </source>
</reference>
<proteinExistence type="predicted"/>
<feature type="transmembrane region" description="Helical" evidence="1">
    <location>
        <begin position="12"/>
        <end position="33"/>
    </location>
</feature>
<keyword evidence="3" id="KW-1185">Reference proteome</keyword>
<keyword evidence="1" id="KW-0472">Membrane</keyword>
<dbReference type="STRING" id="1799789.AX660_17345"/>
<dbReference type="AlphaFoldDB" id="A0A135ZZ46"/>
<dbReference type="NCBIfam" id="TIGR02532">
    <property type="entry name" value="IV_pilin_GFxxxE"/>
    <property type="match status" value="1"/>
</dbReference>
<organism evidence="2 3">
    <name type="scientific">Paraglaciecola hydrolytica</name>
    <dbReference type="NCBI Taxonomy" id="1799789"/>
    <lineage>
        <taxon>Bacteria</taxon>
        <taxon>Pseudomonadati</taxon>
        <taxon>Pseudomonadota</taxon>
        <taxon>Gammaproteobacteria</taxon>
        <taxon>Alteromonadales</taxon>
        <taxon>Alteromonadaceae</taxon>
        <taxon>Paraglaciecola</taxon>
    </lineage>
</organism>
<dbReference type="Gene3D" id="3.30.700.10">
    <property type="entry name" value="Glycoprotein, Type 4 Pilin"/>
    <property type="match status" value="1"/>
</dbReference>